<dbReference type="EMBL" id="QHKS01000047">
    <property type="protein sequence ID" value="RDJ97746.1"/>
    <property type="molecule type" value="Genomic_DNA"/>
</dbReference>
<comment type="similarity">
    <text evidence="1">Belongs to the transglycosylase Slt family.</text>
</comment>
<dbReference type="GO" id="GO:0000270">
    <property type="term" value="P:peptidoglycan metabolic process"/>
    <property type="evidence" value="ECO:0007669"/>
    <property type="project" value="InterPro"/>
</dbReference>
<dbReference type="GO" id="GO:0008933">
    <property type="term" value="F:peptidoglycan lytic transglycosylase activity"/>
    <property type="evidence" value="ECO:0007669"/>
    <property type="project" value="InterPro"/>
</dbReference>
<dbReference type="Pfam" id="PF01464">
    <property type="entry name" value="SLT"/>
    <property type="match status" value="1"/>
</dbReference>
<protein>
    <submittedName>
        <fullName evidence="4">Lytic transglycosylase</fullName>
    </submittedName>
</protein>
<feature type="signal peptide" evidence="2">
    <location>
        <begin position="1"/>
        <end position="35"/>
    </location>
</feature>
<evidence type="ECO:0000313" key="5">
    <source>
        <dbReference type="Proteomes" id="UP000254875"/>
    </source>
</evidence>
<evidence type="ECO:0000256" key="2">
    <source>
        <dbReference type="SAM" id="SignalP"/>
    </source>
</evidence>
<dbReference type="PROSITE" id="PS00922">
    <property type="entry name" value="TRANSGLYCOSYLASE"/>
    <property type="match status" value="1"/>
</dbReference>
<comment type="caution">
    <text evidence="4">The sequence shown here is derived from an EMBL/GenBank/DDBJ whole genome shotgun (WGS) entry which is preliminary data.</text>
</comment>
<dbReference type="InterPro" id="IPR000189">
    <property type="entry name" value="Transglyc_AS"/>
</dbReference>
<organism evidence="4 5">
    <name type="scientific">Paraburkholderia lacunae</name>
    <dbReference type="NCBI Taxonomy" id="2211104"/>
    <lineage>
        <taxon>Bacteria</taxon>
        <taxon>Pseudomonadati</taxon>
        <taxon>Pseudomonadota</taxon>
        <taxon>Betaproteobacteria</taxon>
        <taxon>Burkholderiales</taxon>
        <taxon>Burkholderiaceae</taxon>
        <taxon>Paraburkholderia</taxon>
    </lineage>
</organism>
<dbReference type="Gene3D" id="1.10.530.10">
    <property type="match status" value="1"/>
</dbReference>
<keyword evidence="5" id="KW-1185">Reference proteome</keyword>
<dbReference type="InterPro" id="IPR008258">
    <property type="entry name" value="Transglycosylase_SLT_dom_1"/>
</dbReference>
<dbReference type="PANTHER" id="PTHR37423:SF2">
    <property type="entry name" value="MEMBRANE-BOUND LYTIC MUREIN TRANSGLYCOSYLASE C"/>
    <property type="match status" value="1"/>
</dbReference>
<name>A0A370MWQ8_9BURK</name>
<gene>
    <name evidence="4" type="ORF">DLM46_36510</name>
</gene>
<evidence type="ECO:0000256" key="1">
    <source>
        <dbReference type="ARBA" id="ARBA00007734"/>
    </source>
</evidence>
<dbReference type="SUPFAM" id="SSF53955">
    <property type="entry name" value="Lysozyme-like"/>
    <property type="match status" value="1"/>
</dbReference>
<dbReference type="GO" id="GO:0016020">
    <property type="term" value="C:membrane"/>
    <property type="evidence" value="ECO:0007669"/>
    <property type="project" value="InterPro"/>
</dbReference>
<proteinExistence type="inferred from homology"/>
<keyword evidence="2" id="KW-0732">Signal</keyword>
<dbReference type="PANTHER" id="PTHR37423">
    <property type="entry name" value="SOLUBLE LYTIC MUREIN TRANSGLYCOSYLASE-RELATED"/>
    <property type="match status" value="1"/>
</dbReference>
<dbReference type="AlphaFoldDB" id="A0A370MWQ8"/>
<feature type="domain" description="Transglycosylase SLT" evidence="3">
    <location>
        <begin position="91"/>
        <end position="190"/>
    </location>
</feature>
<feature type="chain" id="PRO_5016859922" evidence="2">
    <location>
        <begin position="36"/>
        <end position="216"/>
    </location>
</feature>
<dbReference type="Proteomes" id="UP000254875">
    <property type="component" value="Unassembled WGS sequence"/>
</dbReference>
<reference evidence="5" key="1">
    <citation type="submission" date="2018-05" db="EMBL/GenBank/DDBJ databases">
        <authorList>
            <person name="Feng T."/>
        </authorList>
    </citation>
    <scope>NUCLEOTIDE SEQUENCE [LARGE SCALE GENOMIC DNA]</scope>
    <source>
        <strain evidence="5">S27</strain>
    </source>
</reference>
<dbReference type="RefSeq" id="WP_115109413.1">
    <property type="nucleotide sequence ID" value="NZ_QHKS01000047.1"/>
</dbReference>
<accession>A0A370MWQ8</accession>
<evidence type="ECO:0000313" key="4">
    <source>
        <dbReference type="EMBL" id="RDJ97746.1"/>
    </source>
</evidence>
<dbReference type="CDD" id="cd00254">
    <property type="entry name" value="LT-like"/>
    <property type="match status" value="1"/>
</dbReference>
<sequence>MYRRPSFLSTNTLRAVSLRAVAIVLGMTSAGVVHADIFGTVDSKGAIVLTNAPGKVGLKLIVAGESPGESDAKRSNAEFSATIDIARFADVIDEASRTFRVRPELLRAVIDVESRFNPNAVSDKGAQGLMQLMPATARRFSSGNMFNPRDNVLAGARYLRFLLDLFKEDMELALAAYNAGENAVIRAGYRVPSLPETRQYVPRVLARYRRLLTASS</sequence>
<dbReference type="InterPro" id="IPR023346">
    <property type="entry name" value="Lysozyme-like_dom_sf"/>
</dbReference>
<evidence type="ECO:0000259" key="3">
    <source>
        <dbReference type="Pfam" id="PF01464"/>
    </source>
</evidence>
<dbReference type="OrthoDB" id="9815002at2"/>